<keyword evidence="2" id="KW-0812">Transmembrane</keyword>
<feature type="transmembrane region" description="Helical" evidence="2">
    <location>
        <begin position="37"/>
        <end position="57"/>
    </location>
</feature>
<evidence type="ECO:0000256" key="2">
    <source>
        <dbReference type="SAM" id="Phobius"/>
    </source>
</evidence>
<dbReference type="STRING" id="1122622.GCA_000421185_00647"/>
<accession>A0A285VP45</accession>
<evidence type="ECO:0000256" key="1">
    <source>
        <dbReference type="SAM" id="MobiDB-lite"/>
    </source>
</evidence>
<evidence type="ECO:0000313" key="4">
    <source>
        <dbReference type="Proteomes" id="UP000219688"/>
    </source>
</evidence>
<keyword evidence="2" id="KW-1133">Transmembrane helix</keyword>
<evidence type="ECO:0000313" key="3">
    <source>
        <dbReference type="EMBL" id="SOC55358.1"/>
    </source>
</evidence>
<dbReference type="EMBL" id="OBQK01000005">
    <property type="protein sequence ID" value="SOC55358.1"/>
    <property type="molecule type" value="Genomic_DNA"/>
</dbReference>
<gene>
    <name evidence="3" type="ORF">SAMN05421879_10544</name>
</gene>
<feature type="region of interest" description="Disordered" evidence="1">
    <location>
        <begin position="1"/>
        <end position="28"/>
    </location>
</feature>
<sequence length="152" mass="15836">MARMPVSDPRPDDAAAAPPRNATTDPTPRELLAGRTAAVLVGLEALALAGIAVFYLYELAIGAGSDPLVIIMSVVTMVVFVIGLSSTARGLWQRHPRAQAPAIAANFLLVALGIAMFQFAPWWLAGLVLMASVATVGSTFLMGRLEGHGPAT</sequence>
<feature type="transmembrane region" description="Helical" evidence="2">
    <location>
        <begin position="69"/>
        <end position="88"/>
    </location>
</feature>
<feature type="compositionally biased region" description="Low complexity" evidence="1">
    <location>
        <begin position="14"/>
        <end position="26"/>
    </location>
</feature>
<name>A0A285VP45_9MICO</name>
<protein>
    <submittedName>
        <fullName evidence="3">Uncharacterized protein</fullName>
    </submittedName>
</protein>
<dbReference type="Proteomes" id="UP000219688">
    <property type="component" value="Unassembled WGS sequence"/>
</dbReference>
<reference evidence="4" key="1">
    <citation type="submission" date="2017-08" db="EMBL/GenBank/DDBJ databases">
        <authorList>
            <person name="Varghese N."/>
            <person name="Submissions S."/>
        </authorList>
    </citation>
    <scope>NUCLEOTIDE SEQUENCE [LARGE SCALE GENOMIC DNA]</scope>
    <source>
        <strain evidence="4">USBA17B2</strain>
    </source>
</reference>
<proteinExistence type="predicted"/>
<organism evidence="3 4">
    <name type="scientific">Ornithinimicrobium cerasi</name>
    <dbReference type="NCBI Taxonomy" id="2248773"/>
    <lineage>
        <taxon>Bacteria</taxon>
        <taxon>Bacillati</taxon>
        <taxon>Actinomycetota</taxon>
        <taxon>Actinomycetes</taxon>
        <taxon>Micrococcales</taxon>
        <taxon>Ornithinimicrobiaceae</taxon>
        <taxon>Ornithinimicrobium</taxon>
    </lineage>
</organism>
<keyword evidence="2" id="KW-0472">Membrane</keyword>
<feature type="transmembrane region" description="Helical" evidence="2">
    <location>
        <begin position="100"/>
        <end position="117"/>
    </location>
</feature>
<keyword evidence="4" id="KW-1185">Reference proteome</keyword>
<dbReference type="AlphaFoldDB" id="A0A285VP45"/>